<comment type="caution">
    <text evidence="1">The sequence shown here is derived from an EMBL/GenBank/DDBJ whole genome shotgun (WGS) entry which is preliminary data.</text>
</comment>
<protein>
    <submittedName>
        <fullName evidence="1">Uncharacterized protein</fullName>
    </submittedName>
</protein>
<dbReference type="Proteomes" id="UP000295325">
    <property type="component" value="Unassembled WGS sequence"/>
</dbReference>
<dbReference type="AlphaFoldDB" id="A0A4R7KUN6"/>
<gene>
    <name evidence="1" type="ORF">EDD71_102206</name>
</gene>
<accession>A0A4R7KUN6</accession>
<dbReference type="RefSeq" id="WP_133627090.1">
    <property type="nucleotide sequence ID" value="NZ_SOAZ01000002.1"/>
</dbReference>
<reference evidence="1 2" key="1">
    <citation type="submission" date="2019-03" db="EMBL/GenBank/DDBJ databases">
        <title>Genomic Encyclopedia of Type Strains, Phase IV (KMG-IV): sequencing the most valuable type-strain genomes for metagenomic binning, comparative biology and taxonomic classification.</title>
        <authorList>
            <person name="Goeker M."/>
        </authorList>
    </citation>
    <scope>NUCLEOTIDE SEQUENCE [LARGE SCALE GENOMIC DNA]</scope>
    <source>
        <strain evidence="1 2">DSM 24455</strain>
    </source>
</reference>
<proteinExistence type="predicted"/>
<evidence type="ECO:0000313" key="2">
    <source>
        <dbReference type="Proteomes" id="UP000295325"/>
    </source>
</evidence>
<evidence type="ECO:0000313" key="1">
    <source>
        <dbReference type="EMBL" id="TDT63444.1"/>
    </source>
</evidence>
<dbReference type="OrthoDB" id="9907916at2"/>
<organism evidence="1 2">
    <name type="scientific">Fonticella tunisiensis</name>
    <dbReference type="NCBI Taxonomy" id="1096341"/>
    <lineage>
        <taxon>Bacteria</taxon>
        <taxon>Bacillati</taxon>
        <taxon>Bacillota</taxon>
        <taxon>Clostridia</taxon>
        <taxon>Eubacteriales</taxon>
        <taxon>Clostridiaceae</taxon>
        <taxon>Fonticella</taxon>
    </lineage>
</organism>
<keyword evidence="2" id="KW-1185">Reference proteome</keyword>
<sequence>MAKILVSFKQKEMHLYELVKAQGDQSNFVKDALKFYLEHKNNSAPAVKTEATIKSDEILDILSGV</sequence>
<dbReference type="EMBL" id="SOAZ01000002">
    <property type="protein sequence ID" value="TDT63444.1"/>
    <property type="molecule type" value="Genomic_DNA"/>
</dbReference>
<name>A0A4R7KUN6_9CLOT</name>